<keyword evidence="5" id="KW-1185">Reference proteome</keyword>
<sequence length="425" mass="46304">MTTDATKTTQRKRKWDIAEDGQPDAQRKEPKVTPSVSADSAVGTPNSTDSTEDAAKLALERATLAASRLNAQLGGNLASSADGGLPIRAGPGPLEEFWHDIPINDIKNRYLLTKGATQTMIKQDTGADVTTRGKYYPDKNLATEKEPPLYLHVSAATQKALDAAIAAIEELINSVPPPFEDRRHSGPDRGPPISRPLFSEKVYIGIEADRMFNVRAKIVGPQGQYVKHIQQETQTKVQLKGRGSGYIEQVTGQEADEGLHIHVTGFNQEGVDDAKKLCEDLIETVKKEYTDFKRYQEQRRPPPRPPMNSGYGGYPAQGYGAPGAYGGGYPGQYQQNAPQQQHQHQQQQWAADPYAAYGGYEAYMQYYAAYYQYPAAQQAVPTGSTEQPPPPPPAGQQPAAPEGTPPPPAPPPEPEHQPPPPPPPI</sequence>
<dbReference type="GO" id="GO:0003723">
    <property type="term" value="F:RNA binding"/>
    <property type="evidence" value="ECO:0007669"/>
    <property type="project" value="UniProtKB-UniRule"/>
</dbReference>
<comment type="caution">
    <text evidence="4">The sequence shown here is derived from an EMBL/GenBank/DDBJ whole genome shotgun (WGS) entry which is preliminary data.</text>
</comment>
<feature type="compositionally biased region" description="Polar residues" evidence="2">
    <location>
        <begin position="34"/>
        <end position="49"/>
    </location>
</feature>
<evidence type="ECO:0000313" key="5">
    <source>
        <dbReference type="Proteomes" id="UP000318582"/>
    </source>
</evidence>
<dbReference type="Proteomes" id="UP000318582">
    <property type="component" value="Unassembled WGS sequence"/>
</dbReference>
<dbReference type="PANTHER" id="PTHR15744">
    <property type="entry name" value="BLOM7"/>
    <property type="match status" value="1"/>
</dbReference>
<dbReference type="PROSITE" id="PS50084">
    <property type="entry name" value="KH_TYPE_1"/>
    <property type="match status" value="1"/>
</dbReference>
<dbReference type="InterPro" id="IPR036612">
    <property type="entry name" value="KH_dom_type_1_sf"/>
</dbReference>
<evidence type="ECO:0000256" key="1">
    <source>
        <dbReference type="PROSITE-ProRule" id="PRU00117"/>
    </source>
</evidence>
<dbReference type="InterPro" id="IPR047890">
    <property type="entry name" value="KHDC4_KH-I_first"/>
</dbReference>
<feature type="region of interest" description="Disordered" evidence="2">
    <location>
        <begin position="378"/>
        <end position="425"/>
    </location>
</feature>
<dbReference type="GO" id="GO:0005634">
    <property type="term" value="C:nucleus"/>
    <property type="evidence" value="ECO:0007669"/>
    <property type="project" value="InterPro"/>
</dbReference>
<dbReference type="SUPFAM" id="SSF54791">
    <property type="entry name" value="Eukaryotic type KH-domain (KH-domain type I)"/>
    <property type="match status" value="2"/>
</dbReference>
<dbReference type="Gene3D" id="3.30.1370.10">
    <property type="entry name" value="K Homology domain, type 1"/>
    <property type="match status" value="2"/>
</dbReference>
<feature type="compositionally biased region" description="Pro residues" evidence="2">
    <location>
        <begin position="403"/>
        <end position="425"/>
    </location>
</feature>
<dbReference type="AlphaFoldDB" id="A0A507DZA5"/>
<dbReference type="CDD" id="cd22385">
    <property type="entry name" value="KH-I_KHDC4_rpt1"/>
    <property type="match status" value="1"/>
</dbReference>
<feature type="compositionally biased region" description="Low complexity" evidence="2">
    <location>
        <begin position="331"/>
        <end position="347"/>
    </location>
</feature>
<protein>
    <recommendedName>
        <fullName evidence="3">K Homology domain-containing protein</fullName>
    </recommendedName>
</protein>
<name>A0A507DZA5_9FUNG</name>
<dbReference type="InterPro" id="IPR056149">
    <property type="entry name" value="PRP5/DDX46/KHDC4_KH"/>
</dbReference>
<keyword evidence="1" id="KW-0694">RNA-binding</keyword>
<accession>A0A507DZA5</accession>
<feature type="domain" description="K Homology" evidence="3">
    <location>
        <begin position="198"/>
        <end position="283"/>
    </location>
</feature>
<feature type="region of interest" description="Disordered" evidence="2">
    <location>
        <begin position="1"/>
        <end position="53"/>
    </location>
</feature>
<dbReference type="Pfam" id="PF22675">
    <property type="entry name" value="KH-I_KHDC4-BBP"/>
    <property type="match status" value="1"/>
</dbReference>
<feature type="region of interest" description="Disordered" evidence="2">
    <location>
        <begin position="292"/>
        <end position="347"/>
    </location>
</feature>
<gene>
    <name evidence="4" type="ORF">PhCBS80983_g04077</name>
</gene>
<dbReference type="InterPro" id="IPR031121">
    <property type="entry name" value="RIK/BLOM7"/>
</dbReference>
<dbReference type="PANTHER" id="PTHR15744:SF0">
    <property type="entry name" value="KH HOMOLOGY DOMAIN-CONTAINING PROTEIN 4"/>
    <property type="match status" value="1"/>
</dbReference>
<reference evidence="4 5" key="1">
    <citation type="journal article" date="2019" name="Sci. Rep.">
        <title>Comparative genomics of chytrid fungi reveal insights into the obligate biotrophic and pathogenic lifestyle of Synchytrium endobioticum.</title>
        <authorList>
            <person name="van de Vossenberg B.T.L.H."/>
            <person name="Warris S."/>
            <person name="Nguyen H.D.T."/>
            <person name="van Gent-Pelzer M.P.E."/>
            <person name="Joly D.L."/>
            <person name="van de Geest H.C."/>
            <person name="Bonants P.J.M."/>
            <person name="Smith D.S."/>
            <person name="Levesque C.A."/>
            <person name="van der Lee T.A.J."/>
        </authorList>
    </citation>
    <scope>NUCLEOTIDE SEQUENCE [LARGE SCALE GENOMIC DNA]</scope>
    <source>
        <strain evidence="4 5">CBS 809.83</strain>
    </source>
</reference>
<proteinExistence type="predicted"/>
<dbReference type="FunFam" id="3.30.1370.10:FF:000037">
    <property type="entry name" value="KH domain protein"/>
    <property type="match status" value="1"/>
</dbReference>
<dbReference type="CDD" id="cd22386">
    <property type="entry name" value="KH-I_KHDC4_rpt2"/>
    <property type="match status" value="1"/>
</dbReference>
<dbReference type="InterPro" id="IPR055256">
    <property type="entry name" value="KH_1_KHDC4/BBP-like"/>
</dbReference>
<dbReference type="SMART" id="SM00322">
    <property type="entry name" value="KH"/>
    <property type="match status" value="1"/>
</dbReference>
<evidence type="ECO:0000313" key="4">
    <source>
        <dbReference type="EMBL" id="TPX57113.1"/>
    </source>
</evidence>
<dbReference type="STRING" id="109895.A0A507DZA5"/>
<dbReference type="Pfam" id="PF23469">
    <property type="entry name" value="KH_12"/>
    <property type="match status" value="1"/>
</dbReference>
<dbReference type="InterPro" id="IPR047889">
    <property type="entry name" value="KHDC4_KH-I_second"/>
</dbReference>
<dbReference type="InterPro" id="IPR004087">
    <property type="entry name" value="KH_dom"/>
</dbReference>
<dbReference type="EMBL" id="QEAQ01000058">
    <property type="protein sequence ID" value="TPX57113.1"/>
    <property type="molecule type" value="Genomic_DNA"/>
</dbReference>
<organism evidence="4 5">
    <name type="scientific">Powellomyces hirtus</name>
    <dbReference type="NCBI Taxonomy" id="109895"/>
    <lineage>
        <taxon>Eukaryota</taxon>
        <taxon>Fungi</taxon>
        <taxon>Fungi incertae sedis</taxon>
        <taxon>Chytridiomycota</taxon>
        <taxon>Chytridiomycota incertae sedis</taxon>
        <taxon>Chytridiomycetes</taxon>
        <taxon>Spizellomycetales</taxon>
        <taxon>Powellomycetaceae</taxon>
        <taxon>Powellomyces</taxon>
    </lineage>
</organism>
<evidence type="ECO:0000256" key="2">
    <source>
        <dbReference type="SAM" id="MobiDB-lite"/>
    </source>
</evidence>
<evidence type="ECO:0000259" key="3">
    <source>
        <dbReference type="SMART" id="SM00322"/>
    </source>
</evidence>
<feature type="compositionally biased region" description="Gly residues" evidence="2">
    <location>
        <begin position="310"/>
        <end position="330"/>
    </location>
</feature>